<sequence length="185" mass="21356">MLATLRTMSSTNPKFVCNQLGGEKEWKEVRCPICMEHPHNAILLPCSSHEKGCCPYMCDTSQCHSNCFDQFCKSSATTPSYLTKEEVPLYAAAYDRGMEEQRQNIIPRRIHRRQFQPKLSCPLCRGQINGCIVIKLAHSFMNSKTRSCSLENYDFSRTYSELRKHARLKHPFVQSSEDDPRRQSD</sequence>
<dbReference type="PANTHER" id="PTHR31197">
    <property type="entry name" value="OS01G0612600 PROTEIN"/>
    <property type="match status" value="1"/>
</dbReference>
<reference evidence="2" key="1">
    <citation type="journal article" date="2020" name="Nat. Commun.">
        <title>Genome assembly of wild tea tree DASZ reveals pedigree and selection history of tea varieties.</title>
        <authorList>
            <person name="Zhang W."/>
            <person name="Zhang Y."/>
            <person name="Qiu H."/>
            <person name="Guo Y."/>
            <person name="Wan H."/>
            <person name="Zhang X."/>
            <person name="Scossa F."/>
            <person name="Alseekh S."/>
            <person name="Zhang Q."/>
            <person name="Wang P."/>
            <person name="Xu L."/>
            <person name="Schmidt M.H."/>
            <person name="Jia X."/>
            <person name="Li D."/>
            <person name="Zhu A."/>
            <person name="Guo F."/>
            <person name="Chen W."/>
            <person name="Ni D."/>
            <person name="Usadel B."/>
            <person name="Fernie A.R."/>
            <person name="Wen W."/>
        </authorList>
    </citation>
    <scope>NUCLEOTIDE SEQUENCE [LARGE SCALE GENOMIC DNA]</scope>
    <source>
        <strain evidence="2">cv. G240</strain>
    </source>
</reference>
<comment type="caution">
    <text evidence="1">The sequence shown here is derived from an EMBL/GenBank/DDBJ whole genome shotgun (WGS) entry which is preliminary data.</text>
</comment>
<proteinExistence type="predicted"/>
<gene>
    <name evidence="1" type="ORF">HYC85_028342</name>
</gene>
<dbReference type="Pfam" id="PF07800">
    <property type="entry name" value="DUF1644"/>
    <property type="match status" value="1"/>
</dbReference>
<name>A0A7J7FW35_CAMSI</name>
<dbReference type="PANTHER" id="PTHR31197:SF40">
    <property type="entry name" value="ZINC FINGER, RING_FYVE_PHD-TYPE"/>
    <property type="match status" value="1"/>
</dbReference>
<reference evidence="1 2" key="2">
    <citation type="submission" date="2020-07" db="EMBL/GenBank/DDBJ databases">
        <title>Genome assembly of wild tea tree DASZ reveals pedigree and selection history of tea varieties.</title>
        <authorList>
            <person name="Zhang W."/>
        </authorList>
    </citation>
    <scope>NUCLEOTIDE SEQUENCE [LARGE SCALE GENOMIC DNA]</scope>
    <source>
        <strain evidence="2">cv. G240</strain>
        <tissue evidence="1">Leaf</tissue>
    </source>
</reference>
<evidence type="ECO:0000313" key="1">
    <source>
        <dbReference type="EMBL" id="KAF5932171.1"/>
    </source>
</evidence>
<evidence type="ECO:0000313" key="2">
    <source>
        <dbReference type="Proteomes" id="UP000593564"/>
    </source>
</evidence>
<dbReference type="Proteomes" id="UP000593564">
    <property type="component" value="Unassembled WGS sequence"/>
</dbReference>
<dbReference type="InterPro" id="IPR012866">
    <property type="entry name" value="DUF1644"/>
</dbReference>
<protein>
    <submittedName>
        <fullName evidence="1">Uncharacterized protein</fullName>
    </submittedName>
</protein>
<keyword evidence="2" id="KW-1185">Reference proteome</keyword>
<organism evidence="1 2">
    <name type="scientific">Camellia sinensis</name>
    <name type="common">Tea plant</name>
    <name type="synonym">Thea sinensis</name>
    <dbReference type="NCBI Taxonomy" id="4442"/>
    <lineage>
        <taxon>Eukaryota</taxon>
        <taxon>Viridiplantae</taxon>
        <taxon>Streptophyta</taxon>
        <taxon>Embryophyta</taxon>
        <taxon>Tracheophyta</taxon>
        <taxon>Spermatophyta</taxon>
        <taxon>Magnoliopsida</taxon>
        <taxon>eudicotyledons</taxon>
        <taxon>Gunneridae</taxon>
        <taxon>Pentapetalae</taxon>
        <taxon>asterids</taxon>
        <taxon>Ericales</taxon>
        <taxon>Theaceae</taxon>
        <taxon>Camellia</taxon>
    </lineage>
</organism>
<accession>A0A7J7FW35</accession>
<dbReference type="AlphaFoldDB" id="A0A7J7FW35"/>
<dbReference type="EMBL" id="JACBKZ010000014">
    <property type="protein sequence ID" value="KAF5932171.1"/>
    <property type="molecule type" value="Genomic_DNA"/>
</dbReference>